<dbReference type="Proteomes" id="UP000306585">
    <property type="component" value="Unassembled WGS sequence"/>
</dbReference>
<dbReference type="InterPro" id="IPR002524">
    <property type="entry name" value="Cation_efflux"/>
</dbReference>
<dbReference type="PANTHER" id="PTHR13414:SF9">
    <property type="entry name" value="PROTON-COUPLED ZINC ANTIPORTER SLC30A9, MITOCHONDRIAL"/>
    <property type="match status" value="1"/>
</dbReference>
<dbReference type="SUPFAM" id="SSF161111">
    <property type="entry name" value="Cation efflux protein transmembrane domain-like"/>
    <property type="match status" value="1"/>
</dbReference>
<evidence type="ECO:0000256" key="1">
    <source>
        <dbReference type="ARBA" id="ARBA00004141"/>
    </source>
</evidence>
<dbReference type="RefSeq" id="WP_138239625.1">
    <property type="nucleotide sequence ID" value="NZ_VBRY01000009.1"/>
</dbReference>
<evidence type="ECO:0000256" key="6">
    <source>
        <dbReference type="SAM" id="Phobius"/>
    </source>
</evidence>
<keyword evidence="2" id="KW-0813">Transport</keyword>
<evidence type="ECO:0000259" key="7">
    <source>
        <dbReference type="Pfam" id="PF01545"/>
    </source>
</evidence>
<evidence type="ECO:0000256" key="4">
    <source>
        <dbReference type="ARBA" id="ARBA00022989"/>
    </source>
</evidence>
<evidence type="ECO:0000256" key="3">
    <source>
        <dbReference type="ARBA" id="ARBA00022692"/>
    </source>
</evidence>
<sequence length="323" mass="35458">MSHGSTKAVLTALGGNVLVTAAKFFGFFVSGSSALLAEAVHSLADTANQGLLYLGLRRSVRKADEEHHFGYGQERYFWNLVSAVTIFFLGCVYTVMHAVHEMSMDSQPELSWIPFMIIGVAFLAEGYSFQVAMSEFRLQAAEAEKSLRTYFTETRDPTTLAVLIEDSVAVLGLFVALIGMGLSAWTGSALFDGIAAICIGLLMGGLAVFLASMNRKYLLNRSDDEVNAIALDAWGRDSRVQEVQRINSIVLSPDDTLLMAEVELREEAIFADMSDAEVAQAIRFMHKLGVIRRSLEDEVSRAAPEARHIFIEFATPQDKPDKA</sequence>
<dbReference type="InterPro" id="IPR058533">
    <property type="entry name" value="Cation_efflux_TM"/>
</dbReference>
<accession>A0A5R9GT50</accession>
<feature type="transmembrane region" description="Helical" evidence="6">
    <location>
        <begin position="111"/>
        <end position="129"/>
    </location>
</feature>
<dbReference type="GO" id="GO:0008324">
    <property type="term" value="F:monoatomic cation transmembrane transporter activity"/>
    <property type="evidence" value="ECO:0007669"/>
    <property type="project" value="InterPro"/>
</dbReference>
<feature type="transmembrane region" description="Helical" evidence="6">
    <location>
        <begin position="9"/>
        <end position="29"/>
    </location>
</feature>
<feature type="transmembrane region" description="Helical" evidence="6">
    <location>
        <begin position="168"/>
        <end position="187"/>
    </location>
</feature>
<dbReference type="GO" id="GO:0006829">
    <property type="term" value="P:zinc ion transport"/>
    <property type="evidence" value="ECO:0007669"/>
    <property type="project" value="InterPro"/>
</dbReference>
<protein>
    <submittedName>
        <fullName evidence="8">Cation diffusion facilitator family transporter</fullName>
    </submittedName>
</protein>
<dbReference type="AlphaFoldDB" id="A0A5R9GT50"/>
<dbReference type="Pfam" id="PF01545">
    <property type="entry name" value="Cation_efflux"/>
    <property type="match status" value="1"/>
</dbReference>
<feature type="transmembrane region" description="Helical" evidence="6">
    <location>
        <begin position="76"/>
        <end position="99"/>
    </location>
</feature>
<dbReference type="InterPro" id="IPR040177">
    <property type="entry name" value="SLC30A9"/>
</dbReference>
<evidence type="ECO:0000256" key="2">
    <source>
        <dbReference type="ARBA" id="ARBA00022448"/>
    </source>
</evidence>
<keyword evidence="5 6" id="KW-0472">Membrane</keyword>
<feature type="domain" description="Cation efflux protein transmembrane" evidence="7">
    <location>
        <begin position="10"/>
        <end position="219"/>
    </location>
</feature>
<keyword evidence="9" id="KW-1185">Reference proteome</keyword>
<dbReference type="GO" id="GO:0016020">
    <property type="term" value="C:membrane"/>
    <property type="evidence" value="ECO:0007669"/>
    <property type="project" value="UniProtKB-SubCell"/>
</dbReference>
<dbReference type="NCBIfam" id="TIGR01297">
    <property type="entry name" value="CDF"/>
    <property type="match status" value="1"/>
</dbReference>
<keyword evidence="3 6" id="KW-0812">Transmembrane</keyword>
<comment type="caution">
    <text evidence="8">The sequence shown here is derived from an EMBL/GenBank/DDBJ whole genome shotgun (WGS) entry which is preliminary data.</text>
</comment>
<organism evidence="8 9">
    <name type="scientific">Mariprofundus erugo</name>
    <dbReference type="NCBI Taxonomy" id="2528639"/>
    <lineage>
        <taxon>Bacteria</taxon>
        <taxon>Pseudomonadati</taxon>
        <taxon>Pseudomonadota</taxon>
        <taxon>Candidatius Mariprofundia</taxon>
        <taxon>Mariprofundales</taxon>
        <taxon>Mariprofundaceae</taxon>
        <taxon>Mariprofundus</taxon>
    </lineage>
</organism>
<evidence type="ECO:0000313" key="8">
    <source>
        <dbReference type="EMBL" id="TLS66444.1"/>
    </source>
</evidence>
<dbReference type="GO" id="GO:0006882">
    <property type="term" value="P:intracellular zinc ion homeostasis"/>
    <property type="evidence" value="ECO:0007669"/>
    <property type="project" value="TreeGrafter"/>
</dbReference>
<evidence type="ECO:0000313" key="9">
    <source>
        <dbReference type="Proteomes" id="UP000306585"/>
    </source>
</evidence>
<dbReference type="OrthoDB" id="9806522at2"/>
<reference evidence="8 9" key="1">
    <citation type="journal article" date="2019" name="Appl. Environ. Microbiol.">
        <title>Environmental Evidence and Genomic Insight of Iron-oxidizing Bacteria Preference Towards More Corrosion Resistant Stainless Steel at Higher Salinities.</title>
        <authorList>
            <person name="Garrison C.E."/>
            <person name="Price K.A."/>
            <person name="Field E.K."/>
        </authorList>
    </citation>
    <scope>NUCLEOTIDE SEQUENCE [LARGE SCALE GENOMIC DNA]</scope>
    <source>
        <strain evidence="8 9">P3</strain>
    </source>
</reference>
<name>A0A5R9GT50_9PROT</name>
<keyword evidence="4 6" id="KW-1133">Transmembrane helix</keyword>
<proteinExistence type="predicted"/>
<dbReference type="PANTHER" id="PTHR13414">
    <property type="entry name" value="HUEL-CATION TRANSPORTER"/>
    <property type="match status" value="1"/>
</dbReference>
<comment type="subcellular location">
    <subcellularLocation>
        <location evidence="1">Membrane</location>
        <topology evidence="1">Multi-pass membrane protein</topology>
    </subcellularLocation>
</comment>
<dbReference type="EMBL" id="VBRY01000009">
    <property type="protein sequence ID" value="TLS66444.1"/>
    <property type="molecule type" value="Genomic_DNA"/>
</dbReference>
<gene>
    <name evidence="8" type="ORF">FEF65_09730</name>
</gene>
<evidence type="ECO:0000256" key="5">
    <source>
        <dbReference type="ARBA" id="ARBA00023136"/>
    </source>
</evidence>
<dbReference type="Gene3D" id="1.20.1510.10">
    <property type="entry name" value="Cation efflux protein transmembrane domain"/>
    <property type="match status" value="1"/>
</dbReference>
<dbReference type="InterPro" id="IPR027469">
    <property type="entry name" value="Cation_efflux_TMD_sf"/>
</dbReference>
<feature type="transmembrane region" description="Helical" evidence="6">
    <location>
        <begin position="193"/>
        <end position="211"/>
    </location>
</feature>